<gene>
    <name evidence="3" type="ORF">B6S08_00440</name>
</gene>
<dbReference type="CDD" id="cd02209">
    <property type="entry name" value="cupin_XRE_C"/>
    <property type="match status" value="1"/>
</dbReference>
<dbReference type="OrthoDB" id="9814751at2"/>
<dbReference type="InterPro" id="IPR011051">
    <property type="entry name" value="RmlC_Cupin_sf"/>
</dbReference>
<dbReference type="GO" id="GO:0003700">
    <property type="term" value="F:DNA-binding transcription factor activity"/>
    <property type="evidence" value="ECO:0007669"/>
    <property type="project" value="TreeGrafter"/>
</dbReference>
<dbReference type="InterPro" id="IPR014710">
    <property type="entry name" value="RmlC-like_jellyroll"/>
</dbReference>
<dbReference type="InterPro" id="IPR010982">
    <property type="entry name" value="Lambda_DNA-bd_dom_sf"/>
</dbReference>
<protein>
    <submittedName>
        <fullName evidence="3">XRE family transcriptional regulator</fullName>
    </submittedName>
</protein>
<dbReference type="CDD" id="cd00093">
    <property type="entry name" value="HTH_XRE"/>
    <property type="match status" value="1"/>
</dbReference>
<evidence type="ECO:0000313" key="4">
    <source>
        <dbReference type="Proteomes" id="UP000242757"/>
    </source>
</evidence>
<dbReference type="SUPFAM" id="SSF51182">
    <property type="entry name" value="RmlC-like cupins"/>
    <property type="match status" value="1"/>
</dbReference>
<dbReference type="RefSeq" id="WP_094198818.1">
    <property type="nucleotide sequence ID" value="NZ_NBIM01000001.1"/>
</dbReference>
<comment type="caution">
    <text evidence="3">The sequence shown here is derived from an EMBL/GenBank/DDBJ whole genome shotgun (WGS) entry which is preliminary data.</text>
</comment>
<dbReference type="Gene3D" id="1.10.260.40">
    <property type="entry name" value="lambda repressor-like DNA-binding domains"/>
    <property type="match status" value="1"/>
</dbReference>
<keyword evidence="4" id="KW-1185">Reference proteome</keyword>
<dbReference type="InterPro" id="IPR013096">
    <property type="entry name" value="Cupin_2"/>
</dbReference>
<dbReference type="GO" id="GO:0003677">
    <property type="term" value="F:DNA binding"/>
    <property type="evidence" value="ECO:0007669"/>
    <property type="project" value="UniProtKB-KW"/>
</dbReference>
<dbReference type="Proteomes" id="UP000242757">
    <property type="component" value="Unassembled WGS sequence"/>
</dbReference>
<dbReference type="PANTHER" id="PTHR46797">
    <property type="entry name" value="HTH-TYPE TRANSCRIPTIONAL REGULATOR"/>
    <property type="match status" value="1"/>
</dbReference>
<keyword evidence="1" id="KW-0238">DNA-binding</keyword>
<dbReference type="Gene3D" id="2.60.120.10">
    <property type="entry name" value="Jelly Rolls"/>
    <property type="match status" value="1"/>
</dbReference>
<accession>A0A233RF87</accession>
<dbReference type="SMART" id="SM00530">
    <property type="entry name" value="HTH_XRE"/>
    <property type="match status" value="1"/>
</dbReference>
<sequence length="180" mass="19866">MDLPERLKWLRGQHGLTQRELARRAGVSNSLISQIEQAAVNPSVATLKRVLDGFPISMGAFFSLERRCGRQVFFRAGELVEFGSNGVTMWLVGPLTGERKLALLRECYPPGADTGPEMLSNEAEEAGLVLRGEIEITVGEECRVLKAGDGYYFDTHQPHRFRNLGSEVCELVSAATPPTF</sequence>
<feature type="domain" description="HTH cro/C1-type" evidence="2">
    <location>
        <begin position="7"/>
        <end position="61"/>
    </location>
</feature>
<dbReference type="Pfam" id="PF07883">
    <property type="entry name" value="Cupin_2"/>
    <property type="match status" value="1"/>
</dbReference>
<evidence type="ECO:0000313" key="3">
    <source>
        <dbReference type="EMBL" id="OXY82039.1"/>
    </source>
</evidence>
<evidence type="ECO:0000256" key="1">
    <source>
        <dbReference type="ARBA" id="ARBA00023125"/>
    </source>
</evidence>
<proteinExistence type="predicted"/>
<dbReference type="GO" id="GO:0005829">
    <property type="term" value="C:cytosol"/>
    <property type="evidence" value="ECO:0007669"/>
    <property type="project" value="TreeGrafter"/>
</dbReference>
<dbReference type="SUPFAM" id="SSF47413">
    <property type="entry name" value="lambda repressor-like DNA-binding domains"/>
    <property type="match status" value="1"/>
</dbReference>
<reference evidence="3 4" key="1">
    <citation type="submission" date="2017-08" db="EMBL/GenBank/DDBJ databases">
        <title>A Genome Sequence of Oceanimonas doudoroffii ATCC 27123T.</title>
        <authorList>
            <person name="Brennan M.A."/>
            <person name="Maclea K.S."/>
            <person name="Mcclelland W.D."/>
            <person name="Trachtenberg A.M."/>
        </authorList>
    </citation>
    <scope>NUCLEOTIDE SEQUENCE [LARGE SCALE GENOMIC DNA]</scope>
    <source>
        <strain evidence="3 4">ATCC 27123</strain>
    </source>
</reference>
<organism evidence="3 4">
    <name type="scientific">Oceanimonas doudoroffii</name>
    <dbReference type="NCBI Taxonomy" id="84158"/>
    <lineage>
        <taxon>Bacteria</taxon>
        <taxon>Pseudomonadati</taxon>
        <taxon>Pseudomonadota</taxon>
        <taxon>Gammaproteobacteria</taxon>
        <taxon>Aeromonadales</taxon>
        <taxon>Aeromonadaceae</taxon>
        <taxon>Oceanimonas</taxon>
    </lineage>
</organism>
<dbReference type="EMBL" id="NBIM01000001">
    <property type="protein sequence ID" value="OXY82039.1"/>
    <property type="molecule type" value="Genomic_DNA"/>
</dbReference>
<dbReference type="InterPro" id="IPR050807">
    <property type="entry name" value="TransReg_Diox_bact_type"/>
</dbReference>
<dbReference type="Pfam" id="PF01381">
    <property type="entry name" value="HTH_3"/>
    <property type="match status" value="1"/>
</dbReference>
<dbReference type="AlphaFoldDB" id="A0A233RF87"/>
<name>A0A233RF87_9GAMM</name>
<dbReference type="PANTHER" id="PTHR46797:SF11">
    <property type="entry name" value="HTH-TYPE TRANSCRIPTIONAL REGULATOR PUUR"/>
    <property type="match status" value="1"/>
</dbReference>
<dbReference type="PROSITE" id="PS50943">
    <property type="entry name" value="HTH_CROC1"/>
    <property type="match status" value="1"/>
</dbReference>
<evidence type="ECO:0000259" key="2">
    <source>
        <dbReference type="PROSITE" id="PS50943"/>
    </source>
</evidence>
<dbReference type="InterPro" id="IPR001387">
    <property type="entry name" value="Cro/C1-type_HTH"/>
</dbReference>